<name>A0A9P6D918_PLEER</name>
<dbReference type="EMBL" id="MU154542">
    <property type="protein sequence ID" value="KAF9497601.1"/>
    <property type="molecule type" value="Genomic_DNA"/>
</dbReference>
<accession>A0A9P6D918</accession>
<dbReference type="Proteomes" id="UP000807025">
    <property type="component" value="Unassembled WGS sequence"/>
</dbReference>
<evidence type="ECO:0000313" key="2">
    <source>
        <dbReference type="EMBL" id="KAF9497601.1"/>
    </source>
</evidence>
<organism evidence="2 3">
    <name type="scientific">Pleurotus eryngii</name>
    <name type="common">Boletus of the steppes</name>
    <dbReference type="NCBI Taxonomy" id="5323"/>
    <lineage>
        <taxon>Eukaryota</taxon>
        <taxon>Fungi</taxon>
        <taxon>Dikarya</taxon>
        <taxon>Basidiomycota</taxon>
        <taxon>Agaricomycotina</taxon>
        <taxon>Agaricomycetes</taxon>
        <taxon>Agaricomycetidae</taxon>
        <taxon>Agaricales</taxon>
        <taxon>Pleurotineae</taxon>
        <taxon>Pleurotaceae</taxon>
        <taxon>Pleurotus</taxon>
    </lineage>
</organism>
<gene>
    <name evidence="2" type="ORF">BDN71DRAFT_1444375</name>
</gene>
<proteinExistence type="predicted"/>
<evidence type="ECO:0000256" key="1">
    <source>
        <dbReference type="SAM" id="MobiDB-lite"/>
    </source>
</evidence>
<dbReference type="OrthoDB" id="2873061at2759"/>
<sequence length="51" mass="5400">MLVNNAPSAKRNAVEGAESAEVGGNENDKNVGAIRLDLNLEVDVTLNARLH</sequence>
<reference evidence="2" key="1">
    <citation type="submission" date="2020-11" db="EMBL/GenBank/DDBJ databases">
        <authorList>
            <consortium name="DOE Joint Genome Institute"/>
            <person name="Ahrendt S."/>
            <person name="Riley R."/>
            <person name="Andreopoulos W."/>
            <person name="Labutti K."/>
            <person name="Pangilinan J."/>
            <person name="Ruiz-Duenas F.J."/>
            <person name="Barrasa J.M."/>
            <person name="Sanchez-Garcia M."/>
            <person name="Camarero S."/>
            <person name="Miyauchi S."/>
            <person name="Serrano A."/>
            <person name="Linde D."/>
            <person name="Babiker R."/>
            <person name="Drula E."/>
            <person name="Ayuso-Fernandez I."/>
            <person name="Pacheco R."/>
            <person name="Padilla G."/>
            <person name="Ferreira P."/>
            <person name="Barriuso J."/>
            <person name="Kellner H."/>
            <person name="Castanera R."/>
            <person name="Alfaro M."/>
            <person name="Ramirez L."/>
            <person name="Pisabarro A.G."/>
            <person name="Kuo A."/>
            <person name="Tritt A."/>
            <person name="Lipzen A."/>
            <person name="He G."/>
            <person name="Yan M."/>
            <person name="Ng V."/>
            <person name="Cullen D."/>
            <person name="Martin F."/>
            <person name="Rosso M.-N."/>
            <person name="Henrissat B."/>
            <person name="Hibbett D."/>
            <person name="Martinez A.T."/>
            <person name="Grigoriev I.V."/>
        </authorList>
    </citation>
    <scope>NUCLEOTIDE SEQUENCE</scope>
    <source>
        <strain evidence="2">ATCC 90797</strain>
    </source>
</reference>
<comment type="caution">
    <text evidence="2">The sequence shown here is derived from an EMBL/GenBank/DDBJ whole genome shotgun (WGS) entry which is preliminary data.</text>
</comment>
<keyword evidence="3" id="KW-1185">Reference proteome</keyword>
<feature type="region of interest" description="Disordered" evidence="1">
    <location>
        <begin position="1"/>
        <end position="29"/>
    </location>
</feature>
<dbReference type="AlphaFoldDB" id="A0A9P6D918"/>
<evidence type="ECO:0000313" key="3">
    <source>
        <dbReference type="Proteomes" id="UP000807025"/>
    </source>
</evidence>
<protein>
    <submittedName>
        <fullName evidence="2">Uncharacterized protein</fullName>
    </submittedName>
</protein>